<keyword evidence="2" id="KW-1185">Reference proteome</keyword>
<protein>
    <submittedName>
        <fullName evidence="1">Uncharacterized protein</fullName>
    </submittedName>
</protein>
<comment type="caution">
    <text evidence="1">The sequence shown here is derived from an EMBL/GenBank/DDBJ whole genome shotgun (WGS) entry which is preliminary data.</text>
</comment>
<gene>
    <name evidence="1" type="ORF">Pint_36110</name>
</gene>
<evidence type="ECO:0000313" key="1">
    <source>
        <dbReference type="EMBL" id="KAJ0028505.1"/>
    </source>
</evidence>
<proteinExistence type="predicted"/>
<dbReference type="Proteomes" id="UP001163603">
    <property type="component" value="Chromosome 9"/>
</dbReference>
<accession>A0ACC0Y2S4</accession>
<organism evidence="1 2">
    <name type="scientific">Pistacia integerrima</name>
    <dbReference type="NCBI Taxonomy" id="434235"/>
    <lineage>
        <taxon>Eukaryota</taxon>
        <taxon>Viridiplantae</taxon>
        <taxon>Streptophyta</taxon>
        <taxon>Embryophyta</taxon>
        <taxon>Tracheophyta</taxon>
        <taxon>Spermatophyta</taxon>
        <taxon>Magnoliopsida</taxon>
        <taxon>eudicotyledons</taxon>
        <taxon>Gunneridae</taxon>
        <taxon>Pentapetalae</taxon>
        <taxon>rosids</taxon>
        <taxon>malvids</taxon>
        <taxon>Sapindales</taxon>
        <taxon>Anacardiaceae</taxon>
        <taxon>Pistacia</taxon>
    </lineage>
</organism>
<name>A0ACC0Y2S4_9ROSI</name>
<sequence length="510" mass="56517">MRPYPALVNDEEMYEHAKRIGESLLGEPNVNVIPMVMGAEDFSFYAEKMAAAFFMIGSKNETIEVDNRLHSPYLFVNEDVLPIGAALHAACQSIMSSYLYLLIIIWAAMATPTRTGSEQLTSLTRELLNLAREPQFFEWLKGISRRIHEYPELAFEEFKTSELIRSELDSLGIKYRWPVAKTGVVASVGSGVEPWFGLRADMDALPIQELVEWEHKSKNKGKMHACGHDAHVTMLLGAAKLLQYRRHKLKGTVKLVFQPAEEGYSGAYHMLKEGALDKFQGIFGLHISPEMSTGQIGSRPGTIFAASGRFVAIIKGKGGHAAWPQDSRDPVLAASFAILALQQIISRETNPLVARVISIGFTEAGKSLNVIPETVRFGGSLRSTTKEETQAAVHKCSATVDFMEGKMRPYPALVNDEEMYEHGKRVGESLLGEPNVHLVPVAMLAEDFSFYSEKMAAAFFYIGTKNETIEEVHRLHSPYLVINEDVLPIGAALHAAVAISYLDNNVVETQ</sequence>
<evidence type="ECO:0000313" key="2">
    <source>
        <dbReference type="Proteomes" id="UP001163603"/>
    </source>
</evidence>
<reference evidence="2" key="1">
    <citation type="journal article" date="2023" name="G3 (Bethesda)">
        <title>Genome assembly and association tests identify interacting loci associated with vigor, precocity, and sex in interspecific pistachio rootstocks.</title>
        <authorList>
            <person name="Palmer W."/>
            <person name="Jacygrad E."/>
            <person name="Sagayaradj S."/>
            <person name="Cavanaugh K."/>
            <person name="Han R."/>
            <person name="Bertier L."/>
            <person name="Beede B."/>
            <person name="Kafkas S."/>
            <person name="Golino D."/>
            <person name="Preece J."/>
            <person name="Michelmore R."/>
        </authorList>
    </citation>
    <scope>NUCLEOTIDE SEQUENCE [LARGE SCALE GENOMIC DNA]</scope>
</reference>
<dbReference type="EMBL" id="CM047744">
    <property type="protein sequence ID" value="KAJ0028505.1"/>
    <property type="molecule type" value="Genomic_DNA"/>
</dbReference>